<dbReference type="PATRIC" id="fig|946483.4.peg.1785"/>
<sequence length="300" mass="33703">MTEATGCRDEQEKPRFSVVVAVRNGAAHLQECLDSIDAQTYPHREVVVIDGGSTDGTVELLRRNTGQRACLAYWISEPDTGVYDAWNKALEHVRGDWVLFLGASDRLLHPGVLDSLAQALRGVTDEVPVVYGRVEILGDGDHTLYALGTPWPQIRQRFLQEMCIPHPATLHRRTAFARYGDFDTNFRIAGDYDWLLRALHGTSAVFIDKGVSAMRVGGLSSDPTRSLSMLWEVRRAQRKAGLRWPGTVWLLALARVLLRTALWKCLGPARARVWLDWGRRCMGQPAYWTRTCSTHPTAPR</sequence>
<dbReference type="PANTHER" id="PTHR43685">
    <property type="entry name" value="GLYCOSYLTRANSFERASE"/>
    <property type="match status" value="1"/>
</dbReference>
<dbReference type="Gene3D" id="3.90.550.10">
    <property type="entry name" value="Spore Coat Polysaccharide Biosynthesis Protein SpsA, Chain A"/>
    <property type="match status" value="1"/>
</dbReference>
<dbReference type="EMBL" id="CP004885">
    <property type="protein sequence ID" value="AGX87850.1"/>
    <property type="molecule type" value="Genomic_DNA"/>
</dbReference>
<dbReference type="KEGG" id="cbx:Cenrod_1766"/>
<evidence type="ECO:0000313" key="3">
    <source>
        <dbReference type="Proteomes" id="UP000017184"/>
    </source>
</evidence>
<organism evidence="2 3">
    <name type="scientific">Candidatus Symbiobacter mobilis CR</name>
    <dbReference type="NCBI Taxonomy" id="946483"/>
    <lineage>
        <taxon>Bacteria</taxon>
        <taxon>Pseudomonadati</taxon>
        <taxon>Pseudomonadota</taxon>
        <taxon>Betaproteobacteria</taxon>
        <taxon>Burkholderiales</taxon>
        <taxon>Comamonadaceae</taxon>
    </lineage>
</organism>
<reference evidence="2 3" key="1">
    <citation type="journal article" date="2013" name="Genome Biol.">
        <title>Genomic analysis reveals key aspects of prokaryotic symbiosis in the phototrophic consortium "Chlorochromatium aggregatum".</title>
        <authorList>
            <person name="Liu Z."/>
            <person name="Muller J."/>
            <person name="Li T."/>
            <person name="Alvey R.M."/>
            <person name="Vogl K."/>
            <person name="Frigaard N.U."/>
            <person name="Rockwell N.C."/>
            <person name="Boyd E.S."/>
            <person name="Tomsho L.P."/>
            <person name="Schuster S.C."/>
            <person name="Henke P."/>
            <person name="Rohde M."/>
            <person name="Overmann J."/>
            <person name="Bryant D.A."/>
        </authorList>
    </citation>
    <scope>NUCLEOTIDE SEQUENCE [LARGE SCALE GENOMIC DNA]</scope>
    <source>
        <strain evidence="2">CR</strain>
    </source>
</reference>
<dbReference type="PANTHER" id="PTHR43685:SF2">
    <property type="entry name" value="GLYCOSYLTRANSFERASE 2-LIKE DOMAIN-CONTAINING PROTEIN"/>
    <property type="match status" value="1"/>
</dbReference>
<keyword evidence="3" id="KW-1185">Reference proteome</keyword>
<dbReference type="InterPro" id="IPR050834">
    <property type="entry name" value="Glycosyltransf_2"/>
</dbReference>
<dbReference type="Proteomes" id="UP000017184">
    <property type="component" value="Chromosome"/>
</dbReference>
<evidence type="ECO:0000313" key="2">
    <source>
        <dbReference type="EMBL" id="AGX87850.1"/>
    </source>
</evidence>
<dbReference type="InterPro" id="IPR001173">
    <property type="entry name" value="Glyco_trans_2-like"/>
</dbReference>
<dbReference type="STRING" id="946483.Cenrod_1766"/>
<gene>
    <name evidence="2" type="ORF">Cenrod_1766</name>
</gene>
<dbReference type="AlphaFoldDB" id="U5N983"/>
<proteinExistence type="predicted"/>
<dbReference type="HOGENOM" id="CLU_025996_21_1_4"/>
<dbReference type="eggNOG" id="COG1216">
    <property type="taxonomic scope" value="Bacteria"/>
</dbReference>
<dbReference type="Pfam" id="PF00535">
    <property type="entry name" value="Glycos_transf_2"/>
    <property type="match status" value="1"/>
</dbReference>
<accession>U5N983</accession>
<dbReference type="CDD" id="cd06433">
    <property type="entry name" value="GT_2_WfgS_like"/>
    <property type="match status" value="1"/>
</dbReference>
<keyword evidence="2" id="KW-0808">Transferase</keyword>
<name>U5N983_9BURK</name>
<dbReference type="OrthoDB" id="433681at2"/>
<dbReference type="RefSeq" id="WP_022774131.1">
    <property type="nucleotide sequence ID" value="NC_022576.1"/>
</dbReference>
<dbReference type="GO" id="GO:0016740">
    <property type="term" value="F:transferase activity"/>
    <property type="evidence" value="ECO:0007669"/>
    <property type="project" value="UniProtKB-KW"/>
</dbReference>
<dbReference type="SUPFAM" id="SSF53448">
    <property type="entry name" value="Nucleotide-diphospho-sugar transferases"/>
    <property type="match status" value="1"/>
</dbReference>
<evidence type="ECO:0000259" key="1">
    <source>
        <dbReference type="Pfam" id="PF00535"/>
    </source>
</evidence>
<dbReference type="InterPro" id="IPR029044">
    <property type="entry name" value="Nucleotide-diphossugar_trans"/>
</dbReference>
<protein>
    <submittedName>
        <fullName evidence="2">Glycosyltransferase</fullName>
    </submittedName>
</protein>
<feature type="domain" description="Glycosyltransferase 2-like" evidence="1">
    <location>
        <begin position="17"/>
        <end position="122"/>
    </location>
</feature>